<feature type="domain" description="GGDEF" evidence="10">
    <location>
        <begin position="482"/>
        <end position="617"/>
    </location>
</feature>
<dbReference type="EC" id="2.7.7.65" evidence="2"/>
<keyword evidence="6 8" id="KW-0472">Membrane</keyword>
<evidence type="ECO:0000256" key="6">
    <source>
        <dbReference type="ARBA" id="ARBA00023136"/>
    </source>
</evidence>
<feature type="transmembrane region" description="Helical" evidence="8">
    <location>
        <begin position="38"/>
        <end position="62"/>
    </location>
</feature>
<dbReference type="PROSITE" id="PS50113">
    <property type="entry name" value="PAC"/>
    <property type="match status" value="1"/>
</dbReference>
<dbReference type="InterPro" id="IPR035965">
    <property type="entry name" value="PAS-like_dom_sf"/>
</dbReference>
<organism evidence="11 12">
    <name type="scientific">Devosia lucknowensis</name>
    <dbReference type="NCBI Taxonomy" id="1096929"/>
    <lineage>
        <taxon>Bacteria</taxon>
        <taxon>Pseudomonadati</taxon>
        <taxon>Pseudomonadota</taxon>
        <taxon>Alphaproteobacteria</taxon>
        <taxon>Hyphomicrobiales</taxon>
        <taxon>Devosiaceae</taxon>
        <taxon>Devosia</taxon>
    </lineage>
</organism>
<dbReference type="GO" id="GO:1902201">
    <property type="term" value="P:negative regulation of bacterial-type flagellum-dependent cell motility"/>
    <property type="evidence" value="ECO:0007669"/>
    <property type="project" value="TreeGrafter"/>
</dbReference>
<dbReference type="Proteomes" id="UP000194474">
    <property type="component" value="Unassembled WGS sequence"/>
</dbReference>
<protein>
    <recommendedName>
        <fullName evidence="2">diguanylate cyclase</fullName>
        <ecNumber evidence="2">2.7.7.65</ecNumber>
    </recommendedName>
</protein>
<dbReference type="InterPro" id="IPR000014">
    <property type="entry name" value="PAS"/>
</dbReference>
<evidence type="ECO:0000256" key="3">
    <source>
        <dbReference type="ARBA" id="ARBA00022475"/>
    </source>
</evidence>
<dbReference type="PANTHER" id="PTHR45138:SF9">
    <property type="entry name" value="DIGUANYLATE CYCLASE DGCM-RELATED"/>
    <property type="match status" value="1"/>
</dbReference>
<name>A0A1Y6E7M0_9HYPH</name>
<dbReference type="Pfam" id="PF00990">
    <property type="entry name" value="GGDEF"/>
    <property type="match status" value="1"/>
</dbReference>
<dbReference type="SUPFAM" id="SSF55073">
    <property type="entry name" value="Nucleotide cyclase"/>
    <property type="match status" value="1"/>
</dbReference>
<comment type="catalytic activity">
    <reaction evidence="7">
        <text>2 GTP = 3',3'-c-di-GMP + 2 diphosphate</text>
        <dbReference type="Rhea" id="RHEA:24898"/>
        <dbReference type="ChEBI" id="CHEBI:33019"/>
        <dbReference type="ChEBI" id="CHEBI:37565"/>
        <dbReference type="ChEBI" id="CHEBI:58805"/>
        <dbReference type="EC" id="2.7.7.65"/>
    </reaction>
</comment>
<dbReference type="InterPro" id="IPR011620">
    <property type="entry name" value="Sig_transdc_His_kinase_LytS_TM"/>
</dbReference>
<feature type="domain" description="PAC" evidence="9">
    <location>
        <begin position="264"/>
        <end position="316"/>
    </location>
</feature>
<dbReference type="EMBL" id="FXWK01000001">
    <property type="protein sequence ID" value="SMQ58647.1"/>
    <property type="molecule type" value="Genomic_DNA"/>
</dbReference>
<evidence type="ECO:0000256" key="4">
    <source>
        <dbReference type="ARBA" id="ARBA00022692"/>
    </source>
</evidence>
<evidence type="ECO:0000259" key="9">
    <source>
        <dbReference type="PROSITE" id="PS50113"/>
    </source>
</evidence>
<dbReference type="InterPro" id="IPR043128">
    <property type="entry name" value="Rev_trsase/Diguanyl_cyclase"/>
</dbReference>
<dbReference type="InterPro" id="IPR000700">
    <property type="entry name" value="PAS-assoc_C"/>
</dbReference>
<dbReference type="GO" id="GO:0071555">
    <property type="term" value="P:cell wall organization"/>
    <property type="evidence" value="ECO:0007669"/>
    <property type="project" value="InterPro"/>
</dbReference>
<dbReference type="NCBIfam" id="TIGR00254">
    <property type="entry name" value="GGDEF"/>
    <property type="match status" value="1"/>
</dbReference>
<keyword evidence="3" id="KW-1003">Cell membrane</keyword>
<evidence type="ECO:0000256" key="2">
    <source>
        <dbReference type="ARBA" id="ARBA00012528"/>
    </source>
</evidence>
<dbReference type="Gene3D" id="3.30.70.270">
    <property type="match status" value="1"/>
</dbReference>
<dbReference type="InterPro" id="IPR013656">
    <property type="entry name" value="PAS_4"/>
</dbReference>
<evidence type="ECO:0000256" key="5">
    <source>
        <dbReference type="ARBA" id="ARBA00022989"/>
    </source>
</evidence>
<dbReference type="SUPFAM" id="SSF55785">
    <property type="entry name" value="PYP-like sensor domain (PAS domain)"/>
    <property type="match status" value="2"/>
</dbReference>
<dbReference type="Pfam" id="PF12860">
    <property type="entry name" value="PAS_7"/>
    <property type="match status" value="1"/>
</dbReference>
<dbReference type="Pfam" id="PF07694">
    <property type="entry name" value="5TM-5TMR_LYT"/>
    <property type="match status" value="1"/>
</dbReference>
<dbReference type="PANTHER" id="PTHR45138">
    <property type="entry name" value="REGULATORY COMPONENTS OF SENSORY TRANSDUCTION SYSTEM"/>
    <property type="match status" value="1"/>
</dbReference>
<dbReference type="FunFam" id="3.30.70.270:FF:000001">
    <property type="entry name" value="Diguanylate cyclase domain protein"/>
    <property type="match status" value="1"/>
</dbReference>
<evidence type="ECO:0000313" key="12">
    <source>
        <dbReference type="Proteomes" id="UP000194474"/>
    </source>
</evidence>
<dbReference type="Gene3D" id="3.30.450.20">
    <property type="entry name" value="PAS domain"/>
    <property type="match status" value="2"/>
</dbReference>
<dbReference type="GO" id="GO:0000155">
    <property type="term" value="F:phosphorelay sensor kinase activity"/>
    <property type="evidence" value="ECO:0007669"/>
    <property type="project" value="InterPro"/>
</dbReference>
<dbReference type="GO" id="GO:0005886">
    <property type="term" value="C:plasma membrane"/>
    <property type="evidence" value="ECO:0007669"/>
    <property type="project" value="UniProtKB-SubCell"/>
</dbReference>
<dbReference type="NCBIfam" id="TIGR00229">
    <property type="entry name" value="sensory_box"/>
    <property type="match status" value="1"/>
</dbReference>
<evidence type="ECO:0000313" key="11">
    <source>
        <dbReference type="EMBL" id="SMQ58647.1"/>
    </source>
</evidence>
<dbReference type="OrthoDB" id="9812260at2"/>
<accession>A0A1Y6E7M0</accession>
<dbReference type="PROSITE" id="PS50887">
    <property type="entry name" value="GGDEF"/>
    <property type="match status" value="1"/>
</dbReference>
<feature type="transmembrane region" description="Helical" evidence="8">
    <location>
        <begin position="127"/>
        <end position="149"/>
    </location>
</feature>
<evidence type="ECO:0000256" key="1">
    <source>
        <dbReference type="ARBA" id="ARBA00004651"/>
    </source>
</evidence>
<dbReference type="GO" id="GO:0052621">
    <property type="term" value="F:diguanylate cyclase activity"/>
    <property type="evidence" value="ECO:0007669"/>
    <property type="project" value="UniProtKB-EC"/>
</dbReference>
<feature type="transmembrane region" description="Helical" evidence="8">
    <location>
        <begin position="69"/>
        <end position="94"/>
    </location>
</feature>
<feature type="transmembrane region" description="Helical" evidence="8">
    <location>
        <begin position="100"/>
        <end position="120"/>
    </location>
</feature>
<reference evidence="12" key="1">
    <citation type="submission" date="2017-04" db="EMBL/GenBank/DDBJ databases">
        <authorList>
            <person name="Varghese N."/>
            <person name="Submissions S."/>
        </authorList>
    </citation>
    <scope>NUCLEOTIDE SEQUENCE [LARGE SCALE GENOMIC DNA]</scope>
</reference>
<evidence type="ECO:0000256" key="7">
    <source>
        <dbReference type="ARBA" id="ARBA00034247"/>
    </source>
</evidence>
<dbReference type="RefSeq" id="WP_086468618.1">
    <property type="nucleotide sequence ID" value="NZ_FXWK01000001.1"/>
</dbReference>
<dbReference type="GO" id="GO:0043709">
    <property type="term" value="P:cell adhesion involved in single-species biofilm formation"/>
    <property type="evidence" value="ECO:0007669"/>
    <property type="project" value="TreeGrafter"/>
</dbReference>
<gene>
    <name evidence="11" type="ORF">SAMN06295905_0112</name>
</gene>
<keyword evidence="12" id="KW-1185">Reference proteome</keyword>
<proteinExistence type="predicted"/>
<evidence type="ECO:0000259" key="10">
    <source>
        <dbReference type="PROSITE" id="PS50887"/>
    </source>
</evidence>
<dbReference type="Pfam" id="PF08448">
    <property type="entry name" value="PAS_4"/>
    <property type="match status" value="1"/>
</dbReference>
<dbReference type="CDD" id="cd01949">
    <property type="entry name" value="GGDEF"/>
    <property type="match status" value="1"/>
</dbReference>
<dbReference type="AlphaFoldDB" id="A0A1Y6E7M0"/>
<comment type="subcellular location">
    <subcellularLocation>
        <location evidence="1">Cell membrane</location>
        <topology evidence="1">Multi-pass membrane protein</topology>
    </subcellularLocation>
</comment>
<sequence length="617" mass="66337">MSRDLFASFAVVALFVAIWALSQEWIRTWPRRWRMLGAGLYMGLAAVVSMMMAVHFTVGVLFDLRSVVLGLAGLFGGPVAAVISGVIAAAYRIWLGGPGLTAGLVTIAAGCLSGWIAFALRKQFGSWPAALTVFSVLQASVPLSAMLFLPAEIRALAFYGVFLPLMAWSFLAALLSGNGIELSRRRGWLANMLKDAIRQAPDSFYIKDRNSRFVLANSGAVRALGARDIDDALGKTDFDFDAPDHAAVLFDAEQEVMRTGEPIVDLEETIRSHDGTVRTYVTTKSAIRNADGSVAGLVGFTKDFTERVALERRLQEQQDDLDVVLSGMSDGIARFDQDNRLMFQNANYAGLFPKTGAARRPGAALADILDAVLASGEQIVDPEMRAEWKARVLANTVTGGEEQVQMADGRWLRIRTQPLMGGGAVVIVSDVSAFKRAEFEQTAAARQFRLLATTDGLTGLHNRRDFDEALAREFSGGRAGHGIISLLMIDIDHFKKFNDFYGHLAGDECLRRVAECIGQACKREGDVAARYGGEEFAVILPGTDPTGAAVVAGNLLKAIAGMQIPHEASASGVVSVSIGIASGDVIHSGATELLKAADAALYQAKSDGRDRFVATRL</sequence>
<dbReference type="InterPro" id="IPR050469">
    <property type="entry name" value="Diguanylate_Cyclase"/>
</dbReference>
<evidence type="ECO:0000256" key="8">
    <source>
        <dbReference type="SAM" id="Phobius"/>
    </source>
</evidence>
<dbReference type="InterPro" id="IPR000160">
    <property type="entry name" value="GGDEF_dom"/>
</dbReference>
<keyword evidence="4 8" id="KW-0812">Transmembrane</keyword>
<dbReference type="SMART" id="SM00267">
    <property type="entry name" value="GGDEF"/>
    <property type="match status" value="1"/>
</dbReference>
<keyword evidence="5 8" id="KW-1133">Transmembrane helix</keyword>
<feature type="transmembrane region" description="Helical" evidence="8">
    <location>
        <begin position="155"/>
        <end position="176"/>
    </location>
</feature>
<dbReference type="InterPro" id="IPR029787">
    <property type="entry name" value="Nucleotide_cyclase"/>
</dbReference>